<evidence type="ECO:0000259" key="7">
    <source>
        <dbReference type="PROSITE" id="PS50109"/>
    </source>
</evidence>
<dbReference type="EMBL" id="CAOS01000003">
    <property type="protein sequence ID" value="CCO07633.1"/>
    <property type="molecule type" value="Genomic_DNA"/>
</dbReference>
<dbReference type="InterPro" id="IPR005467">
    <property type="entry name" value="His_kinase_dom"/>
</dbReference>
<keyword evidence="9" id="KW-1185">Reference proteome</keyword>
<dbReference type="InterPro" id="IPR036890">
    <property type="entry name" value="HATPase_C_sf"/>
</dbReference>
<comment type="caution">
    <text evidence="8">The sequence shown here is derived from an EMBL/GenBank/DDBJ whole genome shotgun (WGS) entry which is preliminary data.</text>
</comment>
<sequence length="295" mass="33577">MPHYSQSKSRQTLTNLIVAVNILTCVCIVIAAWLLRMDDLTRNSLLAAGLLMPKLPQAENLLLLLSSVLVLTSIYFFCRYNRLATLEQEYIKEKMLCETARNTIQLLRCHRHDFLNHMQVVLGYLQLGKPDAAQTYLLNLNQELQAIREINQPDLPGIVVLLYSKQQEAQRHNIRLTFELRGSLNHLQVREIDLTRIMANLVDNAIYELARNPSAASRLINIILEYINNRLYLTVANTGSFIPDTAAIFKYGFTTKGERGSGIGLYNVKKIVEKYNGQIYVESDETEGTSFTIVI</sequence>
<dbReference type="SMART" id="SM00387">
    <property type="entry name" value="HATPase_c"/>
    <property type="match status" value="1"/>
</dbReference>
<feature type="transmembrane region" description="Helical" evidence="6">
    <location>
        <begin position="61"/>
        <end position="78"/>
    </location>
</feature>
<dbReference type="Gene3D" id="3.30.565.10">
    <property type="entry name" value="Histidine kinase-like ATPase, C-terminal domain"/>
    <property type="match status" value="1"/>
</dbReference>
<keyword evidence="6" id="KW-0812">Transmembrane</keyword>
<keyword evidence="5" id="KW-0902">Two-component regulatory system</keyword>
<gene>
    <name evidence="8" type="ORF">DESHY_110579</name>
</gene>
<comment type="catalytic activity">
    <reaction evidence="1">
        <text>ATP + protein L-histidine = ADP + protein N-phospho-L-histidine.</text>
        <dbReference type="EC" id="2.7.13.3"/>
    </reaction>
</comment>
<evidence type="ECO:0000256" key="4">
    <source>
        <dbReference type="ARBA" id="ARBA00022777"/>
    </source>
</evidence>
<dbReference type="Pfam" id="PF14689">
    <property type="entry name" value="SPOB_a"/>
    <property type="match status" value="1"/>
</dbReference>
<dbReference type="AlphaFoldDB" id="K8E801"/>
<name>K8E801_9FIRM</name>
<dbReference type="OrthoDB" id="1634477at2"/>
<keyword evidence="3" id="KW-0597">Phosphoprotein</keyword>
<protein>
    <recommendedName>
        <fullName evidence="2">histidine kinase</fullName>
        <ecNumber evidence="2">2.7.13.3</ecNumber>
    </recommendedName>
</protein>
<evidence type="ECO:0000256" key="1">
    <source>
        <dbReference type="ARBA" id="ARBA00000085"/>
    </source>
</evidence>
<dbReference type="SUPFAM" id="SSF55874">
    <property type="entry name" value="ATPase domain of HSP90 chaperone/DNA topoisomerase II/histidine kinase"/>
    <property type="match status" value="1"/>
</dbReference>
<dbReference type="Pfam" id="PF02518">
    <property type="entry name" value="HATPase_c"/>
    <property type="match status" value="1"/>
</dbReference>
<keyword evidence="6" id="KW-1133">Transmembrane helix</keyword>
<dbReference type="GO" id="GO:0000155">
    <property type="term" value="F:phosphorelay sensor kinase activity"/>
    <property type="evidence" value="ECO:0007669"/>
    <property type="project" value="TreeGrafter"/>
</dbReference>
<feature type="transmembrane region" description="Helical" evidence="6">
    <location>
        <begin position="12"/>
        <end position="35"/>
    </location>
</feature>
<dbReference type="PANTHER" id="PTHR43547:SF2">
    <property type="entry name" value="HYBRID SIGNAL TRANSDUCTION HISTIDINE KINASE C"/>
    <property type="match status" value="1"/>
</dbReference>
<dbReference type="PROSITE" id="PS50109">
    <property type="entry name" value="HIS_KIN"/>
    <property type="match status" value="1"/>
</dbReference>
<evidence type="ECO:0000256" key="2">
    <source>
        <dbReference type="ARBA" id="ARBA00012438"/>
    </source>
</evidence>
<evidence type="ECO:0000313" key="9">
    <source>
        <dbReference type="Proteomes" id="UP000009315"/>
    </source>
</evidence>
<feature type="domain" description="Histidine kinase" evidence="7">
    <location>
        <begin position="169"/>
        <end position="295"/>
    </location>
</feature>
<dbReference type="STRING" id="1121428.DESHY_110579"/>
<dbReference type="Proteomes" id="UP000009315">
    <property type="component" value="Unassembled WGS sequence"/>
</dbReference>
<organism evidence="8 9">
    <name type="scientific">Desulforamulus hydrothermalis Lam5 = DSM 18033</name>
    <dbReference type="NCBI Taxonomy" id="1121428"/>
    <lineage>
        <taxon>Bacteria</taxon>
        <taxon>Bacillati</taxon>
        <taxon>Bacillota</taxon>
        <taxon>Clostridia</taxon>
        <taxon>Eubacteriales</taxon>
        <taxon>Peptococcaceae</taxon>
        <taxon>Desulforamulus</taxon>
    </lineage>
</organism>
<proteinExistence type="predicted"/>
<evidence type="ECO:0000256" key="3">
    <source>
        <dbReference type="ARBA" id="ARBA00022553"/>
    </source>
</evidence>
<dbReference type="InterPro" id="IPR004358">
    <property type="entry name" value="Sig_transdc_His_kin-like_C"/>
</dbReference>
<keyword evidence="4 8" id="KW-0418">Kinase</keyword>
<accession>K8E801</accession>
<keyword evidence="8" id="KW-0808">Transferase</keyword>
<dbReference type="InterPro" id="IPR003594">
    <property type="entry name" value="HATPase_dom"/>
</dbReference>
<keyword evidence="6" id="KW-0472">Membrane</keyword>
<evidence type="ECO:0000256" key="5">
    <source>
        <dbReference type="ARBA" id="ARBA00023012"/>
    </source>
</evidence>
<reference evidence="8 9" key="1">
    <citation type="journal article" date="2013" name="Genome Announc.">
        <title>Genome Sequence of the Sulfate-Reducing Bacterium Desulfotomaculum hydrothermale Lam5(T).</title>
        <authorList>
            <person name="Amin O."/>
            <person name="Fardeau M.L."/>
            <person name="Valette O."/>
            <person name="Hirschler-Rea A."/>
            <person name="Barbe V."/>
            <person name="Medigue C."/>
            <person name="Vacherie B."/>
            <person name="Ollivier B."/>
            <person name="Bertin P.N."/>
            <person name="Dolla A."/>
        </authorList>
    </citation>
    <scope>NUCLEOTIDE SEQUENCE [LARGE SCALE GENOMIC DNA]</scope>
    <source>
        <strain evidence="9">Lam5 / DSM 18033</strain>
    </source>
</reference>
<dbReference type="eggNOG" id="COG3290">
    <property type="taxonomic scope" value="Bacteria"/>
</dbReference>
<dbReference type="EC" id="2.7.13.3" evidence="2"/>
<dbReference type="InterPro" id="IPR039506">
    <property type="entry name" value="SPOB_a"/>
</dbReference>
<dbReference type="PRINTS" id="PR00344">
    <property type="entry name" value="BCTRLSENSOR"/>
</dbReference>
<dbReference type="Gene3D" id="1.10.287.130">
    <property type="match status" value="1"/>
</dbReference>
<dbReference type="RefSeq" id="WP_008410583.1">
    <property type="nucleotide sequence ID" value="NZ_CAOS01000003.1"/>
</dbReference>
<evidence type="ECO:0000313" key="8">
    <source>
        <dbReference type="EMBL" id="CCO07633.1"/>
    </source>
</evidence>
<evidence type="ECO:0000256" key="6">
    <source>
        <dbReference type="SAM" id="Phobius"/>
    </source>
</evidence>
<dbReference type="PANTHER" id="PTHR43547">
    <property type="entry name" value="TWO-COMPONENT HISTIDINE KINASE"/>
    <property type="match status" value="1"/>
</dbReference>